<name>A0A3G2T8G0_9GAMM</name>
<dbReference type="Proteomes" id="UP000279962">
    <property type="component" value="Chromosome"/>
</dbReference>
<gene>
    <name evidence="1" type="ORF">CDG68_20940</name>
</gene>
<dbReference type="RefSeq" id="WP_087554227.1">
    <property type="nucleotide sequence ID" value="NZ_CP033133.1"/>
</dbReference>
<dbReference type="AlphaFoldDB" id="A0A3G2T8G0"/>
<dbReference type="EMBL" id="CP033133">
    <property type="protein sequence ID" value="AYO55947.1"/>
    <property type="molecule type" value="Genomic_DNA"/>
</dbReference>
<dbReference type="CDD" id="cd00195">
    <property type="entry name" value="UBCc_UEV"/>
    <property type="match status" value="1"/>
</dbReference>
<accession>A0A3G2T8G0</accession>
<proteinExistence type="predicted"/>
<organism evidence="1 2">
    <name type="scientific">Acinetobacter wuhouensis</name>
    <dbReference type="NCBI Taxonomy" id="1879050"/>
    <lineage>
        <taxon>Bacteria</taxon>
        <taxon>Pseudomonadati</taxon>
        <taxon>Pseudomonadota</taxon>
        <taxon>Gammaproteobacteria</taxon>
        <taxon>Moraxellales</taxon>
        <taxon>Moraxellaceae</taxon>
        <taxon>Acinetobacter</taxon>
    </lineage>
</organism>
<reference evidence="1 2" key="1">
    <citation type="submission" date="2018-10" db="EMBL/GenBank/DDBJ databases">
        <title>The complete genome of Acinetobacter wuhouensis strain WCHAW010062.</title>
        <authorList>
            <person name="Hu Y."/>
            <person name="Long H."/>
            <person name="Feng Y."/>
            <person name="Zong Z."/>
        </authorList>
    </citation>
    <scope>NUCLEOTIDE SEQUENCE [LARGE SCALE GENOMIC DNA]</scope>
    <source>
        <strain evidence="1 2">WCHAW010062</strain>
    </source>
</reference>
<evidence type="ECO:0000313" key="1">
    <source>
        <dbReference type="EMBL" id="AYO55947.1"/>
    </source>
</evidence>
<evidence type="ECO:0000313" key="2">
    <source>
        <dbReference type="Proteomes" id="UP000279962"/>
    </source>
</evidence>
<protein>
    <submittedName>
        <fullName evidence="1">Uncharacterized protein</fullName>
    </submittedName>
</protein>
<dbReference type="InterPro" id="IPR016135">
    <property type="entry name" value="UBQ-conjugating_enzyme/RWD"/>
</dbReference>
<dbReference type="Gene3D" id="3.10.110.10">
    <property type="entry name" value="Ubiquitin Conjugating Enzyme"/>
    <property type="match status" value="1"/>
</dbReference>
<dbReference type="SUPFAM" id="SSF54495">
    <property type="entry name" value="UBC-like"/>
    <property type="match status" value="1"/>
</dbReference>
<sequence length="217" mass="24871">MVNSIHGLDIFLHNNHLMRVTPVSDSSIFIEGSVKIYHEAEGYPVINQKLEISVKIPPDYPRNPPIFRELGGVIPNDGNFHINPDGTICLGSPFSLMAQLQMDNCFNNFFEIFFIPYAYACLLKINHKIDFIFGELRHGSAGEIDELKELFKVDDVHQVLECLKALTLKKRVANKRLCPCGCSKKLSQCKTKNYLNRYRSLLSRKFFSKTWTRLSKS</sequence>